<comment type="caution">
    <text evidence="1">The sequence shown here is derived from an EMBL/GenBank/DDBJ whole genome shotgun (WGS) entry which is preliminary data.</text>
</comment>
<accession>A0ABR8MNT9</accession>
<keyword evidence="2" id="KW-1185">Reference proteome</keyword>
<sequence length="404" mass="44833">MDRLWLLLAVFITRLPVSLVGAGSKDADSSARSRMPEDRFLRMLAAAGAQQRIRVVVIDADYGSVQDGTIHGFERANGRWAPCSCPLPDVVYDRSFAKNAETRTRIRRALQTLIHAGAKPLSSELPDKLLVQDALLSHPELAKLVPPTWLYQGSAQLRHLLKLRPEGLFLKPAAGSQGRGALRIRQHGEAIVIDGRTRANQSFSFRYASIQEATDRLDRFVGASRFIIQPLLPLLDAEDRPHDVRLLLQKVNNGRWVSTCMVSRVGQNGSVTSNLHGGGTAESAKERLSRLYGRDKTEILLQTIVSAGQLAAPLIEQHYGRFAEFGFDFGLSQDGKLWLLEANSKPGRQSLKLTGDTQAEQLSVRRLLSYARKLADGKRLYSRASNGHNHYVGFPSDYVQEVHP</sequence>
<dbReference type="Gene3D" id="3.30.470.20">
    <property type="entry name" value="ATP-grasp fold, B domain"/>
    <property type="match status" value="1"/>
</dbReference>
<dbReference type="RefSeq" id="WP_191201952.1">
    <property type="nucleotide sequence ID" value="NZ_JACXZA010000001.1"/>
</dbReference>
<dbReference type="SUPFAM" id="SSF56059">
    <property type="entry name" value="Glutathione synthetase ATP-binding domain-like"/>
    <property type="match status" value="1"/>
</dbReference>
<reference evidence="1 2" key="1">
    <citation type="submission" date="2020-09" db="EMBL/GenBank/DDBJ databases">
        <title>Paenibacillus sp. strain PR3 16S rRNA gene Genome sequencing and assembly.</title>
        <authorList>
            <person name="Kim J."/>
        </authorList>
    </citation>
    <scope>NUCLEOTIDE SEQUENCE [LARGE SCALE GENOMIC DNA]</scope>
    <source>
        <strain evidence="1 2">PR3</strain>
    </source>
</reference>
<evidence type="ECO:0000313" key="1">
    <source>
        <dbReference type="EMBL" id="MBD3917678.1"/>
    </source>
</evidence>
<dbReference type="InterPro" id="IPR026838">
    <property type="entry name" value="YheC/D"/>
</dbReference>
<evidence type="ECO:0000313" key="2">
    <source>
        <dbReference type="Proteomes" id="UP000609346"/>
    </source>
</evidence>
<proteinExistence type="predicted"/>
<protein>
    <submittedName>
        <fullName evidence="1">YheC/YheD family protein</fullName>
    </submittedName>
</protein>
<dbReference type="EMBL" id="JACXZA010000001">
    <property type="protein sequence ID" value="MBD3917678.1"/>
    <property type="molecule type" value="Genomic_DNA"/>
</dbReference>
<dbReference type="Proteomes" id="UP000609346">
    <property type="component" value="Unassembled WGS sequence"/>
</dbReference>
<organism evidence="1 2">
    <name type="scientific">Paenibacillus terricola</name>
    <dbReference type="NCBI Taxonomy" id="2763503"/>
    <lineage>
        <taxon>Bacteria</taxon>
        <taxon>Bacillati</taxon>
        <taxon>Bacillota</taxon>
        <taxon>Bacilli</taxon>
        <taxon>Bacillales</taxon>
        <taxon>Paenibacillaceae</taxon>
        <taxon>Paenibacillus</taxon>
    </lineage>
</organism>
<name>A0ABR8MNT9_9BACL</name>
<gene>
    <name evidence="1" type="ORF">H8B09_02855</name>
</gene>
<dbReference type="Pfam" id="PF14398">
    <property type="entry name" value="ATPgrasp_YheCD"/>
    <property type="match status" value="1"/>
</dbReference>